<dbReference type="AlphaFoldDB" id="A0A9D2IPB7"/>
<evidence type="ECO:0000259" key="2">
    <source>
        <dbReference type="Pfam" id="PF00248"/>
    </source>
</evidence>
<evidence type="ECO:0000313" key="3">
    <source>
        <dbReference type="EMBL" id="HIZ17835.1"/>
    </source>
</evidence>
<sequence>MADMRYVKLGGSGLTVSRVCLGGMGFGVPTAPRPWTVGYDETRAVIAAATDAGINFIDTANCYADGTSEEFIGRALRELGIPRDRVVLASKVFYNEGGLSRAALPARLTWSSRRMSAPTSRSRTCRTRSWAFARTSWPTCCRAR</sequence>
<dbReference type="SUPFAM" id="SSF51430">
    <property type="entry name" value="NAD(P)-linked oxidoreductase"/>
    <property type="match status" value="1"/>
</dbReference>
<evidence type="ECO:0000256" key="1">
    <source>
        <dbReference type="ARBA" id="ARBA00023002"/>
    </source>
</evidence>
<gene>
    <name evidence="3" type="ORF">IAA22_01815</name>
</gene>
<dbReference type="InterPro" id="IPR036812">
    <property type="entry name" value="NAD(P)_OxRdtase_dom_sf"/>
</dbReference>
<dbReference type="Proteomes" id="UP000824029">
    <property type="component" value="Unassembled WGS sequence"/>
</dbReference>
<dbReference type="GO" id="GO:0016491">
    <property type="term" value="F:oxidoreductase activity"/>
    <property type="evidence" value="ECO:0007669"/>
    <property type="project" value="UniProtKB-KW"/>
</dbReference>
<name>A0A9D2IPB7_9ACTN</name>
<proteinExistence type="predicted"/>
<evidence type="ECO:0000313" key="4">
    <source>
        <dbReference type="Proteomes" id="UP000824029"/>
    </source>
</evidence>
<dbReference type="Gene3D" id="3.20.20.100">
    <property type="entry name" value="NADP-dependent oxidoreductase domain"/>
    <property type="match status" value="1"/>
</dbReference>
<keyword evidence="1" id="KW-0560">Oxidoreductase</keyword>
<comment type="caution">
    <text evidence="3">The sequence shown here is derived from an EMBL/GenBank/DDBJ whole genome shotgun (WGS) entry which is preliminary data.</text>
</comment>
<dbReference type="PANTHER" id="PTHR43364:SF4">
    <property type="entry name" value="NAD(P)-LINKED OXIDOREDUCTASE SUPERFAMILY PROTEIN"/>
    <property type="match status" value="1"/>
</dbReference>
<dbReference type="GO" id="GO:0005829">
    <property type="term" value="C:cytosol"/>
    <property type="evidence" value="ECO:0007669"/>
    <property type="project" value="TreeGrafter"/>
</dbReference>
<protein>
    <submittedName>
        <fullName evidence="3">Aldo/keto reductase</fullName>
    </submittedName>
</protein>
<dbReference type="PANTHER" id="PTHR43364">
    <property type="entry name" value="NADH-SPECIFIC METHYLGLYOXAL REDUCTASE-RELATED"/>
    <property type="match status" value="1"/>
</dbReference>
<feature type="domain" description="NADP-dependent oxidoreductase" evidence="2">
    <location>
        <begin position="19"/>
        <end position="108"/>
    </location>
</feature>
<reference evidence="3" key="2">
    <citation type="submission" date="2021-04" db="EMBL/GenBank/DDBJ databases">
        <authorList>
            <person name="Gilroy R."/>
        </authorList>
    </citation>
    <scope>NUCLEOTIDE SEQUENCE</scope>
    <source>
        <strain evidence="3">ChiHecolR3B27-1887</strain>
    </source>
</reference>
<dbReference type="InterPro" id="IPR050523">
    <property type="entry name" value="AKR_Detox_Biosynth"/>
</dbReference>
<accession>A0A9D2IPB7</accession>
<dbReference type="EMBL" id="DXBZ01000035">
    <property type="protein sequence ID" value="HIZ17835.1"/>
    <property type="molecule type" value="Genomic_DNA"/>
</dbReference>
<organism evidence="3 4">
    <name type="scientific">Candidatus Olsenella stercoravium</name>
    <dbReference type="NCBI Taxonomy" id="2838713"/>
    <lineage>
        <taxon>Bacteria</taxon>
        <taxon>Bacillati</taxon>
        <taxon>Actinomycetota</taxon>
        <taxon>Coriobacteriia</taxon>
        <taxon>Coriobacteriales</taxon>
        <taxon>Atopobiaceae</taxon>
        <taxon>Olsenella</taxon>
    </lineage>
</organism>
<dbReference type="InterPro" id="IPR023210">
    <property type="entry name" value="NADP_OxRdtase_dom"/>
</dbReference>
<reference evidence="3" key="1">
    <citation type="journal article" date="2021" name="PeerJ">
        <title>Extensive microbial diversity within the chicken gut microbiome revealed by metagenomics and culture.</title>
        <authorList>
            <person name="Gilroy R."/>
            <person name="Ravi A."/>
            <person name="Getino M."/>
            <person name="Pursley I."/>
            <person name="Horton D.L."/>
            <person name="Alikhan N.F."/>
            <person name="Baker D."/>
            <person name="Gharbi K."/>
            <person name="Hall N."/>
            <person name="Watson M."/>
            <person name="Adriaenssens E.M."/>
            <person name="Foster-Nyarko E."/>
            <person name="Jarju S."/>
            <person name="Secka A."/>
            <person name="Antonio M."/>
            <person name="Oren A."/>
            <person name="Chaudhuri R.R."/>
            <person name="La Ragione R."/>
            <person name="Hildebrand F."/>
            <person name="Pallen M.J."/>
        </authorList>
    </citation>
    <scope>NUCLEOTIDE SEQUENCE</scope>
    <source>
        <strain evidence="3">ChiHecolR3B27-1887</strain>
    </source>
</reference>
<dbReference type="Pfam" id="PF00248">
    <property type="entry name" value="Aldo_ket_red"/>
    <property type="match status" value="1"/>
</dbReference>